<sequence>MSKFKVDVIYANKIDNFEEFFKTNIYTQRKPVVIKGLNVGVATEKWDVSYLSENVKKAPVQIHVCPVAEMDFINKNFLYKTINFDEFLAKAESKVQSSFFICSEEKYYLRSLGEDIRNDAADIKKQFPKLSQDLIIPNLFDESSFFSSIFRISSSGLKLWTHYDVMDNILLQIKGTKKVVFFSPNDALNLYLNGDKSEIIDIKNTDYEKYPKFKSVNRYSCKIYPGDVLFIPALWFHNVTAIDFSISVNVFWKHLNDKMYNKKDIYGNKDLVPAEKAMQSFDKIIKLLEELPIDYKDFYMKRLILKADKAINKWRLDEQVKLNKV</sequence>
<dbReference type="SUPFAM" id="SSF51197">
    <property type="entry name" value="Clavaminate synthase-like"/>
    <property type="match status" value="1"/>
</dbReference>
<dbReference type="PANTHER" id="PTHR12461">
    <property type="entry name" value="HYPOXIA-INDUCIBLE FACTOR 1 ALPHA INHIBITOR-RELATED"/>
    <property type="match status" value="1"/>
</dbReference>
<dbReference type="SMART" id="SM00558">
    <property type="entry name" value="JmjC"/>
    <property type="match status" value="1"/>
</dbReference>
<dbReference type="PANTHER" id="PTHR12461:SF104">
    <property type="entry name" value="TRNA WYBUTOSINE-SYNTHESIZING PROTEIN 5"/>
    <property type="match status" value="1"/>
</dbReference>
<accession>T2MJI6</accession>
<dbReference type="InterPro" id="IPR041667">
    <property type="entry name" value="Cupin_8"/>
</dbReference>
<dbReference type="EMBL" id="HAAD01006047">
    <property type="protein sequence ID" value="CDG72279.1"/>
    <property type="molecule type" value="mRNA"/>
</dbReference>
<reference evidence="2" key="1">
    <citation type="journal article" date="2013" name="Genome Biol. Evol.">
        <title>Punctuated emergences of genetic and phenotypic innovations in eumetazoan, bilaterian, euteleostome, and hominidae ancestors.</title>
        <authorList>
            <person name="Wenger Y."/>
            <person name="Galliot B."/>
        </authorList>
    </citation>
    <scope>NUCLEOTIDE SEQUENCE</scope>
    <source>
        <tissue evidence="2">Whole animals</tissue>
    </source>
</reference>
<dbReference type="OMA" id="LYDDRPV"/>
<organism evidence="2">
    <name type="scientific">Hydra vulgaris</name>
    <name type="common">Hydra</name>
    <name type="synonym">Hydra attenuata</name>
    <dbReference type="NCBI Taxonomy" id="6087"/>
    <lineage>
        <taxon>Eukaryota</taxon>
        <taxon>Metazoa</taxon>
        <taxon>Cnidaria</taxon>
        <taxon>Hydrozoa</taxon>
        <taxon>Hydroidolina</taxon>
        <taxon>Anthoathecata</taxon>
        <taxon>Aplanulata</taxon>
        <taxon>Hydridae</taxon>
        <taxon>Hydra</taxon>
    </lineage>
</organism>
<dbReference type="InterPro" id="IPR003347">
    <property type="entry name" value="JmjC_dom"/>
</dbReference>
<dbReference type="Gene3D" id="2.60.120.650">
    <property type="entry name" value="Cupin"/>
    <property type="match status" value="1"/>
</dbReference>
<gene>
    <name evidence="2" type="primary">TYW5</name>
</gene>
<dbReference type="PROSITE" id="PS51184">
    <property type="entry name" value="JMJC"/>
    <property type="match status" value="1"/>
</dbReference>
<dbReference type="Gene3D" id="6.10.140.1470">
    <property type="match status" value="1"/>
</dbReference>
<name>T2MJI6_HYDVU</name>
<dbReference type="GO" id="GO:0000049">
    <property type="term" value="F:tRNA binding"/>
    <property type="evidence" value="ECO:0007669"/>
    <property type="project" value="TreeGrafter"/>
</dbReference>
<evidence type="ECO:0000313" key="2">
    <source>
        <dbReference type="EMBL" id="CDG72279.1"/>
    </source>
</evidence>
<protein>
    <submittedName>
        <fullName evidence="2">tRNA wybutosine-synthesizing protein 5</fullName>
    </submittedName>
</protein>
<dbReference type="Pfam" id="PF13621">
    <property type="entry name" value="Cupin_8"/>
    <property type="match status" value="1"/>
</dbReference>
<dbReference type="GO" id="GO:0031591">
    <property type="term" value="P:wybutosine biosynthetic process"/>
    <property type="evidence" value="ECO:0007669"/>
    <property type="project" value="TreeGrafter"/>
</dbReference>
<evidence type="ECO:0000259" key="1">
    <source>
        <dbReference type="PROSITE" id="PS51184"/>
    </source>
</evidence>
<feature type="domain" description="JmjC" evidence="1">
    <location>
        <begin position="125"/>
        <end position="269"/>
    </location>
</feature>
<dbReference type="AlphaFoldDB" id="T2MJI6"/>
<dbReference type="KEGG" id="hmg:100214061"/>
<dbReference type="OrthoDB" id="263283at2759"/>
<proteinExistence type="evidence at transcript level"/>